<evidence type="ECO:0000256" key="1">
    <source>
        <dbReference type="ARBA" id="ARBA00004651"/>
    </source>
</evidence>
<dbReference type="EMBL" id="RRCF01000003">
    <property type="protein sequence ID" value="RRJ20217.1"/>
    <property type="molecule type" value="Genomic_DNA"/>
</dbReference>
<protein>
    <submittedName>
        <fullName evidence="8">Threonine/homoserine exporter RhtA</fullName>
    </submittedName>
</protein>
<feature type="domain" description="EamA" evidence="7">
    <location>
        <begin position="147"/>
        <end position="279"/>
    </location>
</feature>
<name>A0A3P3QG91_9GAMM</name>
<sequence length="293" mass="30668">MPHSRHASFWWAIASVLVAMVVIQSGASLAKTLFPMIGPEGTTALRVGFAALMLCLVFQPWKKWPAKQDQKALWFYGISLGGMNLMFYLAIERIPLGIAVALEFTGPLAVALLSSKRKLDLLWVALAMAGIGLLLPWQTEATALDPMGVALALGAGACWAGYIIFGQKTGGALHGGTAVALGMAVAALFLFPIGLVSAGSTLFSWSVLPFAFAVALLSSAIPYSLEMVALKRLPAQSFSILMSLEPAIAALAGLIILAEQLSLLQWLAIFSVIAASLGSSLSAGKKPVTDGAP</sequence>
<keyword evidence="9" id="KW-1185">Reference proteome</keyword>
<gene>
    <name evidence="8" type="primary">rhtA</name>
    <name evidence="8" type="ORF">EIK76_11875</name>
</gene>
<dbReference type="NCBIfam" id="NF007823">
    <property type="entry name" value="PRK10532.1"/>
    <property type="match status" value="1"/>
</dbReference>
<evidence type="ECO:0000256" key="2">
    <source>
        <dbReference type="ARBA" id="ARBA00022475"/>
    </source>
</evidence>
<dbReference type="Pfam" id="PF00892">
    <property type="entry name" value="EamA"/>
    <property type="match status" value="1"/>
</dbReference>
<keyword evidence="2" id="KW-1003">Cell membrane</keyword>
<evidence type="ECO:0000256" key="5">
    <source>
        <dbReference type="ARBA" id="ARBA00023136"/>
    </source>
</evidence>
<keyword evidence="3 6" id="KW-0812">Transmembrane</keyword>
<dbReference type="AlphaFoldDB" id="A0A3P3QG91"/>
<feature type="transmembrane region" description="Helical" evidence="6">
    <location>
        <begin position="7"/>
        <end position="23"/>
    </location>
</feature>
<dbReference type="PANTHER" id="PTHR42920:SF5">
    <property type="entry name" value="EAMA DOMAIN-CONTAINING PROTEIN"/>
    <property type="match status" value="1"/>
</dbReference>
<feature type="transmembrane region" description="Helical" evidence="6">
    <location>
        <begin position="73"/>
        <end position="91"/>
    </location>
</feature>
<feature type="transmembrane region" description="Helical" evidence="6">
    <location>
        <begin position="177"/>
        <end position="196"/>
    </location>
</feature>
<organism evidence="8 9">
    <name type="scientific">Rheinheimera mesophila</name>
    <dbReference type="NCBI Taxonomy" id="1547515"/>
    <lineage>
        <taxon>Bacteria</taxon>
        <taxon>Pseudomonadati</taxon>
        <taxon>Pseudomonadota</taxon>
        <taxon>Gammaproteobacteria</taxon>
        <taxon>Chromatiales</taxon>
        <taxon>Chromatiaceae</taxon>
        <taxon>Rheinheimera</taxon>
    </lineage>
</organism>
<evidence type="ECO:0000313" key="9">
    <source>
        <dbReference type="Proteomes" id="UP000276260"/>
    </source>
</evidence>
<evidence type="ECO:0000256" key="3">
    <source>
        <dbReference type="ARBA" id="ARBA00022692"/>
    </source>
</evidence>
<evidence type="ECO:0000256" key="6">
    <source>
        <dbReference type="SAM" id="Phobius"/>
    </source>
</evidence>
<dbReference type="GO" id="GO:0005886">
    <property type="term" value="C:plasma membrane"/>
    <property type="evidence" value="ECO:0007669"/>
    <property type="project" value="UniProtKB-SubCell"/>
</dbReference>
<comment type="caution">
    <text evidence="8">The sequence shown here is derived from an EMBL/GenBank/DDBJ whole genome shotgun (WGS) entry which is preliminary data.</text>
</comment>
<evidence type="ECO:0000313" key="8">
    <source>
        <dbReference type="EMBL" id="RRJ20217.1"/>
    </source>
</evidence>
<feature type="transmembrane region" description="Helical" evidence="6">
    <location>
        <begin position="263"/>
        <end position="283"/>
    </location>
</feature>
<feature type="transmembrane region" description="Helical" evidence="6">
    <location>
        <begin position="43"/>
        <end position="61"/>
    </location>
</feature>
<dbReference type="SUPFAM" id="SSF103481">
    <property type="entry name" value="Multidrug resistance efflux transporter EmrE"/>
    <property type="match status" value="2"/>
</dbReference>
<feature type="transmembrane region" description="Helical" evidence="6">
    <location>
        <begin position="97"/>
        <end position="114"/>
    </location>
</feature>
<dbReference type="Proteomes" id="UP000276260">
    <property type="component" value="Unassembled WGS sequence"/>
</dbReference>
<dbReference type="InterPro" id="IPR000620">
    <property type="entry name" value="EamA_dom"/>
</dbReference>
<dbReference type="InterPro" id="IPR051258">
    <property type="entry name" value="Diverse_Substrate_Transporter"/>
</dbReference>
<accession>A0A3P3QG91</accession>
<evidence type="ECO:0000256" key="4">
    <source>
        <dbReference type="ARBA" id="ARBA00022989"/>
    </source>
</evidence>
<dbReference type="RefSeq" id="WP_125060873.1">
    <property type="nucleotide sequence ID" value="NZ_RRCF01000003.1"/>
</dbReference>
<dbReference type="PANTHER" id="PTHR42920">
    <property type="entry name" value="OS03G0707200 PROTEIN-RELATED"/>
    <property type="match status" value="1"/>
</dbReference>
<keyword evidence="4 6" id="KW-1133">Transmembrane helix</keyword>
<evidence type="ECO:0000259" key="7">
    <source>
        <dbReference type="Pfam" id="PF00892"/>
    </source>
</evidence>
<feature type="transmembrane region" description="Helical" evidence="6">
    <location>
        <begin position="202"/>
        <end position="225"/>
    </location>
</feature>
<feature type="transmembrane region" description="Helical" evidence="6">
    <location>
        <begin position="121"/>
        <end position="137"/>
    </location>
</feature>
<reference evidence="8 9" key="1">
    <citation type="submission" date="2018-11" db="EMBL/GenBank/DDBJ databases">
        <title>Draft genome analysis of Rheinheimera mesophila isolated from an industrial waste site.</title>
        <authorList>
            <person name="Yu Q."/>
            <person name="Qi Y."/>
            <person name="Zhang H."/>
            <person name="Lu Y."/>
            <person name="Pu J."/>
        </authorList>
    </citation>
    <scope>NUCLEOTIDE SEQUENCE [LARGE SCALE GENOMIC DNA]</scope>
    <source>
        <strain evidence="8 9">IITR13</strain>
    </source>
</reference>
<keyword evidence="5 6" id="KW-0472">Membrane</keyword>
<proteinExistence type="predicted"/>
<comment type="subcellular location">
    <subcellularLocation>
        <location evidence="1">Cell membrane</location>
        <topology evidence="1">Multi-pass membrane protein</topology>
    </subcellularLocation>
</comment>
<feature type="transmembrane region" description="Helical" evidence="6">
    <location>
        <begin position="143"/>
        <end position="165"/>
    </location>
</feature>
<feature type="transmembrane region" description="Helical" evidence="6">
    <location>
        <begin position="237"/>
        <end position="257"/>
    </location>
</feature>
<dbReference type="OrthoDB" id="9815120at2"/>
<dbReference type="InterPro" id="IPR037185">
    <property type="entry name" value="EmrE-like"/>
</dbReference>